<name>A0A8J4XCT3_CLAMG</name>
<dbReference type="Proteomes" id="UP000727407">
    <property type="component" value="Unassembled WGS sequence"/>
</dbReference>
<accession>A0A8J4XCT3</accession>
<evidence type="ECO:0000313" key="1">
    <source>
        <dbReference type="EMBL" id="KAF5902898.1"/>
    </source>
</evidence>
<dbReference type="AlphaFoldDB" id="A0A8J4XCT3"/>
<keyword evidence="2" id="KW-1185">Reference proteome</keyword>
<evidence type="ECO:0000313" key="2">
    <source>
        <dbReference type="Proteomes" id="UP000727407"/>
    </source>
</evidence>
<sequence length="141" mass="15765">MNSSSTWFKRDVPRDESVLTDRWCFGCRNPGETARLSELHSNHGYRLQNNHRLDRKELKTIRIKRRARKNPGLENCSVSLLFSLGEKCARAVSQNSETGRDDSPSSATCEMLGAVLQMPVLHSCSATTSVSVRSRQLGADV</sequence>
<protein>
    <submittedName>
        <fullName evidence="1">Isoleucine--tRNA ligase</fullName>
    </submittedName>
</protein>
<gene>
    <name evidence="1" type="primary">ileS</name>
    <name evidence="1" type="ORF">DAT39_007426</name>
</gene>
<reference evidence="1" key="1">
    <citation type="submission" date="2020-07" db="EMBL/GenBank/DDBJ databases">
        <title>Clarias magur genome sequencing, assembly and annotation.</title>
        <authorList>
            <person name="Kushwaha B."/>
            <person name="Kumar R."/>
            <person name="Das P."/>
            <person name="Joshi C.G."/>
            <person name="Kumar D."/>
            <person name="Nagpure N.S."/>
            <person name="Pandey M."/>
            <person name="Agarwal S."/>
            <person name="Srivastava S."/>
            <person name="Singh M."/>
            <person name="Sahoo L."/>
            <person name="Jayasankar P."/>
            <person name="Meher P.K."/>
            <person name="Koringa P.G."/>
            <person name="Iquebal M.A."/>
            <person name="Das S.P."/>
            <person name="Bit A."/>
            <person name="Patnaik S."/>
            <person name="Patel N."/>
            <person name="Shah T.M."/>
            <person name="Hinsu A."/>
            <person name="Jena J.K."/>
        </authorList>
    </citation>
    <scope>NUCLEOTIDE SEQUENCE</scope>
    <source>
        <strain evidence="1">CIFAMagur01</strain>
        <tissue evidence="1">Testis</tissue>
    </source>
</reference>
<comment type="caution">
    <text evidence="1">The sequence shown here is derived from an EMBL/GenBank/DDBJ whole genome shotgun (WGS) entry which is preliminary data.</text>
</comment>
<keyword evidence="1" id="KW-0436">Ligase</keyword>
<dbReference type="GO" id="GO:0016874">
    <property type="term" value="F:ligase activity"/>
    <property type="evidence" value="ECO:0007669"/>
    <property type="project" value="UniProtKB-KW"/>
</dbReference>
<organism evidence="1 2">
    <name type="scientific">Clarias magur</name>
    <name type="common">Asian catfish</name>
    <name type="synonym">Macropteronotus magur</name>
    <dbReference type="NCBI Taxonomy" id="1594786"/>
    <lineage>
        <taxon>Eukaryota</taxon>
        <taxon>Metazoa</taxon>
        <taxon>Chordata</taxon>
        <taxon>Craniata</taxon>
        <taxon>Vertebrata</taxon>
        <taxon>Euteleostomi</taxon>
        <taxon>Actinopterygii</taxon>
        <taxon>Neopterygii</taxon>
        <taxon>Teleostei</taxon>
        <taxon>Ostariophysi</taxon>
        <taxon>Siluriformes</taxon>
        <taxon>Clariidae</taxon>
        <taxon>Clarias</taxon>
    </lineage>
</organism>
<proteinExistence type="predicted"/>
<dbReference type="EMBL" id="QNUK01000083">
    <property type="protein sequence ID" value="KAF5902898.1"/>
    <property type="molecule type" value="Genomic_DNA"/>
</dbReference>